<evidence type="ECO:0000256" key="2">
    <source>
        <dbReference type="ARBA" id="ARBA00001946"/>
    </source>
</evidence>
<dbReference type="InterPro" id="IPR015797">
    <property type="entry name" value="NUDIX_hydrolase-like_dom_sf"/>
</dbReference>
<name>A0ABW4Q687_9MICC</name>
<comment type="caution">
    <text evidence="7">The sequence shown here is derived from an EMBL/GenBank/DDBJ whole genome shotgun (WGS) entry which is preliminary data.</text>
</comment>
<keyword evidence="5" id="KW-0460">Magnesium</keyword>
<dbReference type="InterPro" id="IPR039121">
    <property type="entry name" value="NUDT19"/>
</dbReference>
<dbReference type="Proteomes" id="UP001597307">
    <property type="component" value="Unassembled WGS sequence"/>
</dbReference>
<dbReference type="GO" id="GO:0016787">
    <property type="term" value="F:hydrolase activity"/>
    <property type="evidence" value="ECO:0007669"/>
    <property type="project" value="UniProtKB-KW"/>
</dbReference>
<evidence type="ECO:0000256" key="6">
    <source>
        <dbReference type="ARBA" id="ARBA00023211"/>
    </source>
</evidence>
<dbReference type="Gene3D" id="3.90.79.10">
    <property type="entry name" value="Nucleoside Triphosphate Pyrophosphohydrolase"/>
    <property type="match status" value="1"/>
</dbReference>
<dbReference type="SUPFAM" id="SSF55811">
    <property type="entry name" value="Nudix"/>
    <property type="match status" value="1"/>
</dbReference>
<sequence length="306" mass="33275">MGHISNRLFPVPEDQLGAARSWVEHGERTPVKPRLASSVILIRDAPPGTETYLSYRRGESPLGIVAFPGGSIEESDDDDVAWFGPAPAQWAKAMGIDDLSVARRHVVGAIRELFEETGVLLAGPDAVSLVDGSRSPEWMKAREDIATQERSFSDILARRGLGLRTDLLKPLAHWLSPDYAHRRFDTHYFAAAQPTGQEATALASKGLWGEWRCASREIAKADATTLGDEVGQPNTVGRALDELTVPAVRLILEKIGSSKGCVAYLTHKRPMKVYYPHLVTPAEEADPMLEVACSVATEGGSGQRGR</sequence>
<evidence type="ECO:0000256" key="5">
    <source>
        <dbReference type="ARBA" id="ARBA00022842"/>
    </source>
</evidence>
<comment type="cofactor">
    <cofactor evidence="2">
        <name>Mg(2+)</name>
        <dbReference type="ChEBI" id="CHEBI:18420"/>
    </cofactor>
</comment>
<evidence type="ECO:0000313" key="8">
    <source>
        <dbReference type="Proteomes" id="UP001597307"/>
    </source>
</evidence>
<evidence type="ECO:0000313" key="7">
    <source>
        <dbReference type="EMBL" id="MFD1846159.1"/>
    </source>
</evidence>
<proteinExistence type="predicted"/>
<dbReference type="PANTHER" id="PTHR12318">
    <property type="entry name" value="TESTOSTERONE-REGULATED PROTEIN RP2"/>
    <property type="match status" value="1"/>
</dbReference>
<organism evidence="7 8">
    <name type="scientific">Arthrobacter flavus</name>
    <dbReference type="NCBI Taxonomy" id="95172"/>
    <lineage>
        <taxon>Bacteria</taxon>
        <taxon>Bacillati</taxon>
        <taxon>Actinomycetota</taxon>
        <taxon>Actinomycetes</taxon>
        <taxon>Micrococcales</taxon>
        <taxon>Micrococcaceae</taxon>
        <taxon>Arthrobacter</taxon>
    </lineage>
</organism>
<keyword evidence="6" id="KW-0464">Manganese</keyword>
<evidence type="ECO:0000256" key="4">
    <source>
        <dbReference type="ARBA" id="ARBA00022801"/>
    </source>
</evidence>
<evidence type="ECO:0000256" key="1">
    <source>
        <dbReference type="ARBA" id="ARBA00001936"/>
    </source>
</evidence>
<dbReference type="PANTHER" id="PTHR12318:SF0">
    <property type="entry name" value="ACYL-COENZYME A DIPHOSPHATASE NUDT19"/>
    <property type="match status" value="1"/>
</dbReference>
<gene>
    <name evidence="7" type="ORF">ACFSFX_06060</name>
</gene>
<protein>
    <submittedName>
        <fullName evidence="7">NUDIX hydrolase</fullName>
    </submittedName>
</protein>
<evidence type="ECO:0000256" key="3">
    <source>
        <dbReference type="ARBA" id="ARBA00022723"/>
    </source>
</evidence>
<dbReference type="RefSeq" id="WP_343880064.1">
    <property type="nucleotide sequence ID" value="NZ_BAAAIJ010000047.1"/>
</dbReference>
<keyword evidence="3" id="KW-0479">Metal-binding</keyword>
<accession>A0ABW4Q687</accession>
<keyword evidence="8" id="KW-1185">Reference proteome</keyword>
<keyword evidence="4 7" id="KW-0378">Hydrolase</keyword>
<reference evidence="8" key="1">
    <citation type="journal article" date="2019" name="Int. J. Syst. Evol. Microbiol.">
        <title>The Global Catalogue of Microorganisms (GCM) 10K type strain sequencing project: providing services to taxonomists for standard genome sequencing and annotation.</title>
        <authorList>
            <consortium name="The Broad Institute Genomics Platform"/>
            <consortium name="The Broad Institute Genome Sequencing Center for Infectious Disease"/>
            <person name="Wu L."/>
            <person name="Ma J."/>
        </authorList>
    </citation>
    <scope>NUCLEOTIDE SEQUENCE [LARGE SCALE GENOMIC DNA]</scope>
    <source>
        <strain evidence="8">JCM 11496</strain>
    </source>
</reference>
<dbReference type="EMBL" id="JBHUGA010000011">
    <property type="protein sequence ID" value="MFD1846159.1"/>
    <property type="molecule type" value="Genomic_DNA"/>
</dbReference>
<comment type="cofactor">
    <cofactor evidence="1">
        <name>Mn(2+)</name>
        <dbReference type="ChEBI" id="CHEBI:29035"/>
    </cofactor>
</comment>